<feature type="compositionally biased region" description="Basic and acidic residues" evidence="2">
    <location>
        <begin position="480"/>
        <end position="492"/>
    </location>
</feature>
<evidence type="ECO:0000256" key="1">
    <source>
        <dbReference type="PROSITE-ProRule" id="PRU00266"/>
    </source>
</evidence>
<dbReference type="SMART" id="SM00358">
    <property type="entry name" value="DSRM"/>
    <property type="match status" value="1"/>
</dbReference>
<feature type="compositionally biased region" description="Basic and acidic residues" evidence="2">
    <location>
        <begin position="364"/>
        <end position="375"/>
    </location>
</feature>
<feature type="compositionally biased region" description="Basic and acidic residues" evidence="2">
    <location>
        <begin position="254"/>
        <end position="267"/>
    </location>
</feature>
<dbReference type="CDD" id="cd19870">
    <property type="entry name" value="DSRM_SON-like"/>
    <property type="match status" value="1"/>
</dbReference>
<feature type="region of interest" description="Disordered" evidence="2">
    <location>
        <begin position="254"/>
        <end position="445"/>
    </location>
</feature>
<feature type="compositionally biased region" description="Basic and acidic residues" evidence="2">
    <location>
        <begin position="129"/>
        <end position="146"/>
    </location>
</feature>
<feature type="domain" description="G-patch" evidence="4">
    <location>
        <begin position="679"/>
        <end position="725"/>
    </location>
</feature>
<evidence type="ECO:0000256" key="2">
    <source>
        <dbReference type="SAM" id="MobiDB-lite"/>
    </source>
</evidence>
<dbReference type="Pfam" id="PF01585">
    <property type="entry name" value="G-patch"/>
    <property type="match status" value="1"/>
</dbReference>
<dbReference type="PROSITE" id="PS50137">
    <property type="entry name" value="DS_RBD"/>
    <property type="match status" value="1"/>
</dbReference>
<gene>
    <name evidence="5" type="ORF">H0235_007521</name>
</gene>
<evidence type="ECO:0000313" key="5">
    <source>
        <dbReference type="EMBL" id="KAF7425083.1"/>
    </source>
</evidence>
<evidence type="ECO:0000259" key="3">
    <source>
        <dbReference type="PROSITE" id="PS50137"/>
    </source>
</evidence>
<keyword evidence="1" id="KW-0694">RNA-binding</keyword>
<dbReference type="GO" id="GO:0051726">
    <property type="term" value="P:regulation of cell cycle"/>
    <property type="evidence" value="ECO:0007669"/>
    <property type="project" value="InterPro"/>
</dbReference>
<feature type="compositionally biased region" description="Basic residues" evidence="2">
    <location>
        <begin position="113"/>
        <end position="128"/>
    </location>
</feature>
<dbReference type="GO" id="GO:0003723">
    <property type="term" value="F:RNA binding"/>
    <property type="evidence" value="ECO:0007669"/>
    <property type="project" value="UniProtKB-UniRule"/>
</dbReference>
<dbReference type="PANTHER" id="PTHR46528:SF1">
    <property type="entry name" value="PROTEIN SON"/>
    <property type="match status" value="1"/>
</dbReference>
<dbReference type="GO" id="GO:0048024">
    <property type="term" value="P:regulation of mRNA splicing, via spliceosome"/>
    <property type="evidence" value="ECO:0007669"/>
    <property type="project" value="TreeGrafter"/>
</dbReference>
<feature type="compositionally biased region" description="Polar residues" evidence="2">
    <location>
        <begin position="271"/>
        <end position="282"/>
    </location>
</feature>
<proteinExistence type="predicted"/>
<dbReference type="InterPro" id="IPR032922">
    <property type="entry name" value="SON"/>
</dbReference>
<dbReference type="InterPro" id="IPR000467">
    <property type="entry name" value="G_patch_dom"/>
</dbReference>
<evidence type="ECO:0000313" key="6">
    <source>
        <dbReference type="Proteomes" id="UP000600918"/>
    </source>
</evidence>
<feature type="compositionally biased region" description="Basic and acidic residues" evidence="2">
    <location>
        <begin position="383"/>
        <end position="410"/>
    </location>
</feature>
<feature type="region of interest" description="Disordered" evidence="2">
    <location>
        <begin position="192"/>
        <end position="211"/>
    </location>
</feature>
<accession>A0A834U9U7</accession>
<dbReference type="AlphaFoldDB" id="A0A834U9U7"/>
<dbReference type="InterPro" id="IPR014720">
    <property type="entry name" value="dsRBD_dom"/>
</dbReference>
<feature type="region of interest" description="Disordered" evidence="2">
    <location>
        <begin position="464"/>
        <end position="492"/>
    </location>
</feature>
<feature type="compositionally biased region" description="Basic residues" evidence="2">
    <location>
        <begin position="411"/>
        <end position="420"/>
    </location>
</feature>
<dbReference type="OrthoDB" id="786951at2759"/>
<evidence type="ECO:0008006" key="7">
    <source>
        <dbReference type="Google" id="ProtNLM"/>
    </source>
</evidence>
<evidence type="ECO:0000259" key="4">
    <source>
        <dbReference type="PROSITE" id="PS50174"/>
    </source>
</evidence>
<feature type="compositionally biased region" description="Low complexity" evidence="2">
    <location>
        <begin position="464"/>
        <end position="473"/>
    </location>
</feature>
<feature type="compositionally biased region" description="Polar residues" evidence="2">
    <location>
        <begin position="102"/>
        <end position="111"/>
    </location>
</feature>
<reference evidence="5" key="1">
    <citation type="journal article" date="2020" name="G3 (Bethesda)">
        <title>High-Quality Assemblies for Three Invasive Social Wasps from the &lt;i&gt;Vespula&lt;/i&gt; Genus.</title>
        <authorList>
            <person name="Harrop T.W.R."/>
            <person name="Guhlin J."/>
            <person name="McLaughlin G.M."/>
            <person name="Permina E."/>
            <person name="Stockwell P."/>
            <person name="Gilligan J."/>
            <person name="Le Lec M.F."/>
            <person name="Gruber M.A.M."/>
            <person name="Quinn O."/>
            <person name="Lovegrove M."/>
            <person name="Duncan E.J."/>
            <person name="Remnant E.J."/>
            <person name="Van Eeckhoven J."/>
            <person name="Graham B."/>
            <person name="Knapp R.A."/>
            <person name="Langford K.W."/>
            <person name="Kronenberg Z."/>
            <person name="Press M.O."/>
            <person name="Eacker S.M."/>
            <person name="Wilson-Rankin E.E."/>
            <person name="Purcell J."/>
            <person name="Lester P.J."/>
            <person name="Dearden P.K."/>
        </authorList>
    </citation>
    <scope>NUCLEOTIDE SEQUENCE</scope>
    <source>
        <strain evidence="5">Volc-1</strain>
    </source>
</reference>
<feature type="region of interest" description="Disordered" evidence="2">
    <location>
        <begin position="47"/>
        <end position="159"/>
    </location>
</feature>
<name>A0A834U9U7_VESPE</name>
<dbReference type="PANTHER" id="PTHR46528">
    <property type="entry name" value="PROTEIN SON"/>
    <property type="match status" value="1"/>
</dbReference>
<feature type="compositionally biased region" description="Basic residues" evidence="2">
    <location>
        <begin position="350"/>
        <end position="362"/>
    </location>
</feature>
<dbReference type="Pfam" id="PF14709">
    <property type="entry name" value="DND1_DSRM"/>
    <property type="match status" value="1"/>
</dbReference>
<sequence length="821" mass="92677">MADLFDIANIITSVGVGAVKIKSEPGLPEKSSNEILTELFSTFDADEGIVSPENSDQQVPDAIVKAEKKEKTQMEKRKKKSKKKHKHKEKKHKKRSKHTSSDSNNSDIESTVSKKKKKHRKKSKRKHESHSSKSSESDEPKSKIAKVDTNVSLTEEQNIGVDVSDKERVDDVQSREIASIKEETKSTNVCTIHAKEDRDLGSPKLPPIPKKIDDEFEESVLPKILDKPKQPVQGKIIIKDLKNSIVYNETVKEIENKEKAKAARMEDGELTDSSNNNRTPTLSPTPPPCNSFRSPTLSPDDTLKSESTGPLKSKNDLRLILREKEKKRLEVTGKSRNYGDKDRKDTKVYNKVKNKNCKRSRSCHSQERNRSDSQTRSHRSRSRDREKHSDKSKERRDRDRSFERRELGRSRERKRHKSRSRDRSRDKYTRGRSRSKERKERIEIDKKKLLDELTDFCKSLSKSEALGELSNLSSEEDGSESEKGFHHPFLLKERPSPIVMNIRNAKQLPTKTFQEKTAESSNQLRLQFPVSSGQHHRKTESEWIPVTPKKPEQKKPFVPASMPTEPISIVPKPCPVQPVQSIQPVVFPRTSMAGPVDIGSIVSQRLAAMRKLRENPNDVGALNEMYRAQNEMRTWAESKQMPGQFTGSTGAKVLSPAELTSGYQAWAHKDQLVSAQPVSGGMGMALLQKMGWRPGEGLGKNKEGTLEPLQLEVKLDKRGLISEQDIGQKTNKTAKPIVPAIKTLEGKHPVSLLGEYCSKRKLGAPVYELCFECGPDHRKNFLFKVKVNGIEYKPSVASPNKKQAKAEAAQICLQTLGLLSS</sequence>
<dbReference type="Proteomes" id="UP000600918">
    <property type="component" value="Unassembled WGS sequence"/>
</dbReference>
<dbReference type="SUPFAM" id="SSF54768">
    <property type="entry name" value="dsRNA-binding domain-like"/>
    <property type="match status" value="1"/>
</dbReference>
<dbReference type="SMART" id="SM00443">
    <property type="entry name" value="G_patch"/>
    <property type="match status" value="1"/>
</dbReference>
<feature type="compositionally biased region" description="Basic and acidic residues" evidence="2">
    <location>
        <begin position="64"/>
        <end position="75"/>
    </location>
</feature>
<feature type="compositionally biased region" description="Polar residues" evidence="2">
    <location>
        <begin position="291"/>
        <end position="310"/>
    </location>
</feature>
<dbReference type="EMBL" id="JACSDY010000006">
    <property type="protein sequence ID" value="KAF7425083.1"/>
    <property type="molecule type" value="Genomic_DNA"/>
</dbReference>
<comment type="caution">
    <text evidence="5">The sequence shown here is derived from an EMBL/GenBank/DDBJ whole genome shotgun (WGS) entry which is preliminary data.</text>
</comment>
<keyword evidence="6" id="KW-1185">Reference proteome</keyword>
<dbReference type="PROSITE" id="PS50174">
    <property type="entry name" value="G_PATCH"/>
    <property type="match status" value="1"/>
</dbReference>
<feature type="compositionally biased region" description="Basic residues" evidence="2">
    <location>
        <begin position="76"/>
        <end position="98"/>
    </location>
</feature>
<organism evidence="5 6">
    <name type="scientific">Vespula pensylvanica</name>
    <name type="common">Western yellow jacket</name>
    <name type="synonym">Wasp</name>
    <dbReference type="NCBI Taxonomy" id="30213"/>
    <lineage>
        <taxon>Eukaryota</taxon>
        <taxon>Metazoa</taxon>
        <taxon>Ecdysozoa</taxon>
        <taxon>Arthropoda</taxon>
        <taxon>Hexapoda</taxon>
        <taxon>Insecta</taxon>
        <taxon>Pterygota</taxon>
        <taxon>Neoptera</taxon>
        <taxon>Endopterygota</taxon>
        <taxon>Hymenoptera</taxon>
        <taxon>Apocrita</taxon>
        <taxon>Aculeata</taxon>
        <taxon>Vespoidea</taxon>
        <taxon>Vespidae</taxon>
        <taxon>Vespinae</taxon>
        <taxon>Vespula</taxon>
    </lineage>
</organism>
<feature type="domain" description="DRBM" evidence="3">
    <location>
        <begin position="748"/>
        <end position="818"/>
    </location>
</feature>
<protein>
    <recommendedName>
        <fullName evidence="7">Protein SON</fullName>
    </recommendedName>
</protein>
<dbReference type="Gene3D" id="3.30.160.20">
    <property type="match status" value="1"/>
</dbReference>
<feature type="compositionally biased region" description="Basic and acidic residues" evidence="2">
    <location>
        <begin position="313"/>
        <end position="348"/>
    </location>
</feature>